<dbReference type="GO" id="GO:0015031">
    <property type="term" value="P:protein transport"/>
    <property type="evidence" value="ECO:0007669"/>
    <property type="project" value="UniProtKB-KW"/>
</dbReference>
<keyword evidence="5 13" id="KW-0813">Transport</keyword>
<keyword evidence="7 13" id="KW-0653">Protein transport</keyword>
<feature type="chain" id="PRO_5008819620" description="Outer-membrane lipoprotein LolB" evidence="14">
    <location>
        <begin position="25"/>
        <end position="188"/>
    </location>
</feature>
<dbReference type="GO" id="GO:0009279">
    <property type="term" value="C:cell outer membrane"/>
    <property type="evidence" value="ECO:0007669"/>
    <property type="project" value="UniProtKB-SubCell"/>
</dbReference>
<dbReference type="NCBIfam" id="TIGR00548">
    <property type="entry name" value="lolB"/>
    <property type="match status" value="1"/>
</dbReference>
<comment type="subunit">
    <text evidence="3 13">Monomer.</text>
</comment>
<comment type="function">
    <text evidence="13">Plays a critical role in the incorporation of lipoproteins in the outer membrane after they are released by the LolA protein.</text>
</comment>
<protein>
    <recommendedName>
        <fullName evidence="4 13">Outer-membrane lipoprotein LolB</fullName>
    </recommendedName>
</protein>
<proteinExistence type="inferred from homology"/>
<evidence type="ECO:0000256" key="7">
    <source>
        <dbReference type="ARBA" id="ARBA00022927"/>
    </source>
</evidence>
<evidence type="ECO:0000256" key="8">
    <source>
        <dbReference type="ARBA" id="ARBA00023136"/>
    </source>
</evidence>
<dbReference type="InterPro" id="IPR004565">
    <property type="entry name" value="OM_lipoprot_LolB"/>
</dbReference>
<evidence type="ECO:0000313" key="15">
    <source>
        <dbReference type="EMBL" id="KEA64609.1"/>
    </source>
</evidence>
<dbReference type="STRING" id="1232683.ADIMK_1062"/>
<dbReference type="EMBL" id="JMQN01000015">
    <property type="protein sequence ID" value="KEA64609.1"/>
    <property type="molecule type" value="Genomic_DNA"/>
</dbReference>
<dbReference type="InterPro" id="IPR029046">
    <property type="entry name" value="LolA/LolB/LppX"/>
</dbReference>
<evidence type="ECO:0000256" key="13">
    <source>
        <dbReference type="HAMAP-Rule" id="MF_00233"/>
    </source>
</evidence>
<keyword evidence="16" id="KW-1185">Reference proteome</keyword>
<dbReference type="PROSITE" id="PS51257">
    <property type="entry name" value="PROKAR_LIPOPROTEIN"/>
    <property type="match status" value="1"/>
</dbReference>
<dbReference type="OrthoDB" id="9797618at2"/>
<keyword evidence="8 13" id="KW-0472">Membrane</keyword>
<comment type="similarity">
    <text evidence="2 13">Belongs to the LolB family.</text>
</comment>
<keyword evidence="10 13" id="KW-0143">Chaperone</keyword>
<organism evidence="15 16">
    <name type="scientific">Marinobacterium lacunae</name>
    <dbReference type="NCBI Taxonomy" id="1232683"/>
    <lineage>
        <taxon>Bacteria</taxon>
        <taxon>Pseudomonadati</taxon>
        <taxon>Pseudomonadota</taxon>
        <taxon>Gammaproteobacteria</taxon>
        <taxon>Oceanospirillales</taxon>
        <taxon>Oceanospirillaceae</taxon>
        <taxon>Marinobacterium</taxon>
    </lineage>
</organism>
<sequence>MRGLLLLAALLLSACSTLQPPSQAPEGSLRGSLGDDWQFEGKAGIRQGEHANSANVDWEQQGDHFDIRLSGPLGQGGMQIVGDDTGVTMQVSGEPEPYQADTPEAVMQQALGWHLPVSQARYWVQGRPDPNIPYQLLSDTEGFEQSGWRIEIQRMTPINENLVLPGRLEFRYSDLSIRLVIRNWIPAD</sequence>
<dbReference type="AlphaFoldDB" id="A0A081G1F4"/>
<dbReference type="PATRIC" id="fig|1232683.4.peg.1052"/>
<dbReference type="Proteomes" id="UP000028252">
    <property type="component" value="Unassembled WGS sequence"/>
</dbReference>
<accession>A0A081G1F4</accession>
<comment type="caution">
    <text evidence="15">The sequence shown here is derived from an EMBL/GenBank/DDBJ whole genome shotgun (WGS) entry which is preliminary data.</text>
</comment>
<evidence type="ECO:0000256" key="3">
    <source>
        <dbReference type="ARBA" id="ARBA00011245"/>
    </source>
</evidence>
<keyword evidence="11 13" id="KW-0998">Cell outer membrane</keyword>
<evidence type="ECO:0000256" key="6">
    <source>
        <dbReference type="ARBA" id="ARBA00022729"/>
    </source>
</evidence>
<evidence type="ECO:0000256" key="4">
    <source>
        <dbReference type="ARBA" id="ARBA00016202"/>
    </source>
</evidence>
<evidence type="ECO:0000256" key="9">
    <source>
        <dbReference type="ARBA" id="ARBA00023139"/>
    </source>
</evidence>
<name>A0A081G1F4_9GAMM</name>
<evidence type="ECO:0000256" key="12">
    <source>
        <dbReference type="ARBA" id="ARBA00023288"/>
    </source>
</evidence>
<dbReference type="SUPFAM" id="SSF89392">
    <property type="entry name" value="Prokaryotic lipoproteins and lipoprotein localization factors"/>
    <property type="match status" value="1"/>
</dbReference>
<evidence type="ECO:0000256" key="2">
    <source>
        <dbReference type="ARBA" id="ARBA00009696"/>
    </source>
</evidence>
<evidence type="ECO:0000256" key="5">
    <source>
        <dbReference type="ARBA" id="ARBA00022448"/>
    </source>
</evidence>
<evidence type="ECO:0000256" key="10">
    <source>
        <dbReference type="ARBA" id="ARBA00023186"/>
    </source>
</evidence>
<dbReference type="Pfam" id="PF03550">
    <property type="entry name" value="LolB"/>
    <property type="match status" value="1"/>
</dbReference>
<reference evidence="15 16" key="1">
    <citation type="submission" date="2014-04" db="EMBL/GenBank/DDBJ databases">
        <title>Marinobacterium kochiensis sp. nov., isolated from sediment sample collected from Kochi backwaters in Kerala, India.</title>
        <authorList>
            <person name="Singh A."/>
            <person name="Pinnaka A.K."/>
        </authorList>
    </citation>
    <scope>NUCLEOTIDE SEQUENCE [LARGE SCALE GENOMIC DNA]</scope>
    <source>
        <strain evidence="15 16">AK27</strain>
    </source>
</reference>
<evidence type="ECO:0000256" key="14">
    <source>
        <dbReference type="SAM" id="SignalP"/>
    </source>
</evidence>
<dbReference type="Gene3D" id="2.50.20.10">
    <property type="entry name" value="Lipoprotein localisation LolA/LolB/LppX"/>
    <property type="match status" value="1"/>
</dbReference>
<evidence type="ECO:0000256" key="1">
    <source>
        <dbReference type="ARBA" id="ARBA00004459"/>
    </source>
</evidence>
<dbReference type="RefSeq" id="WP_036184623.1">
    <property type="nucleotide sequence ID" value="NZ_JMQN01000015.1"/>
</dbReference>
<dbReference type="eggNOG" id="COG3017">
    <property type="taxonomic scope" value="Bacteria"/>
</dbReference>
<feature type="signal peptide" evidence="14">
    <location>
        <begin position="1"/>
        <end position="24"/>
    </location>
</feature>
<keyword evidence="12 13" id="KW-0449">Lipoprotein</keyword>
<dbReference type="GO" id="GO:0044874">
    <property type="term" value="P:lipoprotein localization to outer membrane"/>
    <property type="evidence" value="ECO:0007669"/>
    <property type="project" value="UniProtKB-UniRule"/>
</dbReference>
<gene>
    <name evidence="13" type="primary">lolB</name>
    <name evidence="15" type="ORF">ADIMK_1062</name>
</gene>
<evidence type="ECO:0000256" key="11">
    <source>
        <dbReference type="ARBA" id="ARBA00023237"/>
    </source>
</evidence>
<dbReference type="CDD" id="cd16326">
    <property type="entry name" value="LolB"/>
    <property type="match status" value="1"/>
</dbReference>
<dbReference type="HAMAP" id="MF_00233">
    <property type="entry name" value="LolB"/>
    <property type="match status" value="1"/>
</dbReference>
<comment type="subcellular location">
    <subcellularLocation>
        <location evidence="1 13">Cell outer membrane</location>
        <topology evidence="1 13">Lipid-anchor</topology>
    </subcellularLocation>
</comment>
<keyword evidence="9 13" id="KW-0564">Palmitate</keyword>
<evidence type="ECO:0000313" key="16">
    <source>
        <dbReference type="Proteomes" id="UP000028252"/>
    </source>
</evidence>
<keyword evidence="6 13" id="KW-0732">Signal</keyword>